<dbReference type="RefSeq" id="WP_171981761.1">
    <property type="nucleotide sequence ID" value="NZ_CALYLG010000380.1"/>
</dbReference>
<evidence type="ECO:0000313" key="3">
    <source>
        <dbReference type="EMBL" id="WGK86947.1"/>
    </source>
</evidence>
<evidence type="ECO:0000313" key="2">
    <source>
        <dbReference type="EMBL" id="MDE1346315.1"/>
    </source>
</evidence>
<dbReference type="Proteomes" id="UP001241226">
    <property type="component" value="Chromosome 2"/>
</dbReference>
<feature type="coiled-coil region" evidence="1">
    <location>
        <begin position="15"/>
        <end position="49"/>
    </location>
</feature>
<evidence type="ECO:0000256" key="1">
    <source>
        <dbReference type="SAM" id="Coils"/>
    </source>
</evidence>
<accession>A0A9X4F9X7</accession>
<dbReference type="AlphaFoldDB" id="A0A9X4F9X7"/>
<dbReference type="Proteomes" id="UP001140978">
    <property type="component" value="Unassembled WGS sequence"/>
</dbReference>
<dbReference type="EMBL" id="JAKNAX010000015">
    <property type="protein sequence ID" value="MDE1346315.1"/>
    <property type="molecule type" value="Genomic_DNA"/>
</dbReference>
<protein>
    <submittedName>
        <fullName evidence="2">Uncharacterized protein</fullName>
    </submittedName>
</protein>
<gene>
    <name evidence="2" type="ORF">L9X51_07730</name>
    <name evidence="3" type="ORF">PYE67_18580</name>
</gene>
<dbReference type="EMBL" id="CP118712">
    <property type="protein sequence ID" value="WGK86947.1"/>
    <property type="molecule type" value="Genomic_DNA"/>
</dbReference>
<name>A0A9X4F9X7_9VIBR</name>
<evidence type="ECO:0000313" key="5">
    <source>
        <dbReference type="Proteomes" id="UP001241226"/>
    </source>
</evidence>
<evidence type="ECO:0000313" key="4">
    <source>
        <dbReference type="Proteomes" id="UP001140978"/>
    </source>
</evidence>
<sequence>MKKPSKQWKDFAQLIDIVNIRIMKQQMKLEKLRRELRDLEQTITEQWQEINNTQDRLRSLNVINENNSITRMFQRRESIKSKIESIFFDVSVASQNAEDLALQIMVTEKEKQQLEKRKDALAELQVQLMGEKN</sequence>
<feature type="coiled-coil region" evidence="1">
    <location>
        <begin position="97"/>
        <end position="131"/>
    </location>
</feature>
<proteinExistence type="predicted"/>
<keyword evidence="1" id="KW-0175">Coiled coil</keyword>
<reference evidence="2 5" key="1">
    <citation type="submission" date="2022-02" db="EMBL/GenBank/DDBJ databases">
        <title>Emergence and expansion in Europe of a Vibrio aestuarianus clonal complex pathogenic for oysters.</title>
        <authorList>
            <person name="Mesnil A."/>
            <person name="Travers M.-A."/>
        </authorList>
    </citation>
    <scope>NUCLEOTIDE SEQUENCE</scope>
    <source>
        <strain evidence="2">19_064_15T1</strain>
        <strain evidence="3 5">U17</strain>
    </source>
</reference>
<organism evidence="2 4">
    <name type="scientific">Vibrio aestuarianus</name>
    <dbReference type="NCBI Taxonomy" id="28171"/>
    <lineage>
        <taxon>Bacteria</taxon>
        <taxon>Pseudomonadati</taxon>
        <taxon>Pseudomonadota</taxon>
        <taxon>Gammaproteobacteria</taxon>
        <taxon>Vibrionales</taxon>
        <taxon>Vibrionaceae</taxon>
        <taxon>Vibrio</taxon>
    </lineage>
</organism>